<dbReference type="GO" id="GO:0004525">
    <property type="term" value="F:ribonuclease III activity"/>
    <property type="evidence" value="ECO:0007669"/>
    <property type="project" value="InterPro"/>
</dbReference>
<accession>A0AAF0ZQV8</accession>
<gene>
    <name evidence="3" type="ORF">MTR67_042137</name>
</gene>
<dbReference type="GO" id="GO:0003723">
    <property type="term" value="F:RNA binding"/>
    <property type="evidence" value="ECO:0007669"/>
    <property type="project" value="UniProtKB-KW"/>
</dbReference>
<dbReference type="InterPro" id="IPR014720">
    <property type="entry name" value="dsRBD_dom"/>
</dbReference>
<sequence>MVADANRLPPSPEEEITNTATSVRAMEELLKYRFRNTKLLEEALTHSSKELPAARFRRRRHSRLSYFELFKSLQELPSGTASTITSAAIRQSSMKRVEKEIGPAHDRRFICSVQIRIAEGMLFVMGDEKSRVKKAENSAALTMIRSLQESKFS</sequence>
<protein>
    <recommendedName>
        <fullName evidence="2">DRBM domain-containing protein</fullName>
    </recommendedName>
</protein>
<evidence type="ECO:0000313" key="4">
    <source>
        <dbReference type="Proteomes" id="UP001234989"/>
    </source>
</evidence>
<dbReference type="Proteomes" id="UP001234989">
    <property type="component" value="Chromosome 10"/>
</dbReference>
<dbReference type="Gene3D" id="1.10.1520.10">
    <property type="entry name" value="Ribonuclease III domain"/>
    <property type="match status" value="1"/>
</dbReference>
<proteinExistence type="predicted"/>
<evidence type="ECO:0000313" key="3">
    <source>
        <dbReference type="EMBL" id="WMV48752.1"/>
    </source>
</evidence>
<name>A0AAF0ZQV8_SOLVR</name>
<feature type="domain" description="DRBM" evidence="2">
    <location>
        <begin position="97"/>
        <end position="147"/>
    </location>
</feature>
<dbReference type="Gene3D" id="3.30.160.20">
    <property type="match status" value="1"/>
</dbReference>
<keyword evidence="4" id="KW-1185">Reference proteome</keyword>
<evidence type="ECO:0000259" key="2">
    <source>
        <dbReference type="Pfam" id="PF00035"/>
    </source>
</evidence>
<dbReference type="GO" id="GO:0006396">
    <property type="term" value="P:RNA processing"/>
    <property type="evidence" value="ECO:0007669"/>
    <property type="project" value="InterPro"/>
</dbReference>
<dbReference type="SUPFAM" id="SSF69065">
    <property type="entry name" value="RNase III domain-like"/>
    <property type="match status" value="1"/>
</dbReference>
<dbReference type="Pfam" id="PF00035">
    <property type="entry name" value="dsrm"/>
    <property type="match status" value="1"/>
</dbReference>
<dbReference type="SUPFAM" id="SSF54768">
    <property type="entry name" value="dsRNA-binding domain-like"/>
    <property type="match status" value="1"/>
</dbReference>
<dbReference type="AlphaFoldDB" id="A0AAF0ZQV8"/>
<keyword evidence="1" id="KW-0694">RNA-binding</keyword>
<reference evidence="3" key="1">
    <citation type="submission" date="2023-08" db="EMBL/GenBank/DDBJ databases">
        <title>A de novo genome assembly of Solanum verrucosum Schlechtendal, a Mexican diploid species geographically isolated from the other diploid A-genome species in potato relatives.</title>
        <authorList>
            <person name="Hosaka K."/>
        </authorList>
    </citation>
    <scope>NUCLEOTIDE SEQUENCE</scope>
    <source>
        <tissue evidence="3">Young leaves</tissue>
    </source>
</reference>
<dbReference type="InterPro" id="IPR036389">
    <property type="entry name" value="RNase_III_sf"/>
</dbReference>
<organism evidence="3 4">
    <name type="scientific">Solanum verrucosum</name>
    <dbReference type="NCBI Taxonomy" id="315347"/>
    <lineage>
        <taxon>Eukaryota</taxon>
        <taxon>Viridiplantae</taxon>
        <taxon>Streptophyta</taxon>
        <taxon>Embryophyta</taxon>
        <taxon>Tracheophyta</taxon>
        <taxon>Spermatophyta</taxon>
        <taxon>Magnoliopsida</taxon>
        <taxon>eudicotyledons</taxon>
        <taxon>Gunneridae</taxon>
        <taxon>Pentapetalae</taxon>
        <taxon>asterids</taxon>
        <taxon>lamiids</taxon>
        <taxon>Solanales</taxon>
        <taxon>Solanaceae</taxon>
        <taxon>Solanoideae</taxon>
        <taxon>Solaneae</taxon>
        <taxon>Solanum</taxon>
    </lineage>
</organism>
<dbReference type="EMBL" id="CP133621">
    <property type="protein sequence ID" value="WMV48752.1"/>
    <property type="molecule type" value="Genomic_DNA"/>
</dbReference>
<evidence type="ECO:0000256" key="1">
    <source>
        <dbReference type="ARBA" id="ARBA00022884"/>
    </source>
</evidence>